<accession>A0A4Y2TC16</accession>
<sequence>MSRCNCPAVYRQYEKGRHSFSHGNVARGKETLQTLGEVESLHPLGTALLQALFKYHNDFNFLNLVRHRFIATMSDYDDRYPPARRSPHEGYLPRDKKVTMRDLLRMMHEILEELRKLNAYHQRKDFHPQHFSPPRSPKRDYSRYDPDF</sequence>
<protein>
    <submittedName>
        <fullName evidence="2">Uncharacterized protein</fullName>
    </submittedName>
</protein>
<name>A0A4Y2TC16_ARAVE</name>
<feature type="region of interest" description="Disordered" evidence="1">
    <location>
        <begin position="124"/>
        <end position="148"/>
    </location>
</feature>
<comment type="caution">
    <text evidence="2">The sequence shown here is derived from an EMBL/GenBank/DDBJ whole genome shotgun (WGS) entry which is preliminary data.</text>
</comment>
<evidence type="ECO:0000313" key="2">
    <source>
        <dbReference type="EMBL" id="GBN98132.1"/>
    </source>
</evidence>
<feature type="compositionally biased region" description="Basic and acidic residues" evidence="1">
    <location>
        <begin position="137"/>
        <end position="148"/>
    </location>
</feature>
<evidence type="ECO:0000313" key="3">
    <source>
        <dbReference type="Proteomes" id="UP000499080"/>
    </source>
</evidence>
<dbReference type="AlphaFoldDB" id="A0A4Y2TC16"/>
<organism evidence="2 3">
    <name type="scientific">Araneus ventricosus</name>
    <name type="common">Orbweaver spider</name>
    <name type="synonym">Epeira ventricosa</name>
    <dbReference type="NCBI Taxonomy" id="182803"/>
    <lineage>
        <taxon>Eukaryota</taxon>
        <taxon>Metazoa</taxon>
        <taxon>Ecdysozoa</taxon>
        <taxon>Arthropoda</taxon>
        <taxon>Chelicerata</taxon>
        <taxon>Arachnida</taxon>
        <taxon>Araneae</taxon>
        <taxon>Araneomorphae</taxon>
        <taxon>Entelegynae</taxon>
        <taxon>Araneoidea</taxon>
        <taxon>Araneidae</taxon>
        <taxon>Araneus</taxon>
    </lineage>
</organism>
<proteinExistence type="predicted"/>
<evidence type="ECO:0000256" key="1">
    <source>
        <dbReference type="SAM" id="MobiDB-lite"/>
    </source>
</evidence>
<keyword evidence="3" id="KW-1185">Reference proteome</keyword>
<dbReference type="Proteomes" id="UP000499080">
    <property type="component" value="Unassembled WGS sequence"/>
</dbReference>
<reference evidence="2 3" key="1">
    <citation type="journal article" date="2019" name="Sci. Rep.">
        <title>Orb-weaving spider Araneus ventricosus genome elucidates the spidroin gene catalogue.</title>
        <authorList>
            <person name="Kono N."/>
            <person name="Nakamura H."/>
            <person name="Ohtoshi R."/>
            <person name="Moran D.A.P."/>
            <person name="Shinohara A."/>
            <person name="Yoshida Y."/>
            <person name="Fujiwara M."/>
            <person name="Mori M."/>
            <person name="Tomita M."/>
            <person name="Arakawa K."/>
        </authorList>
    </citation>
    <scope>NUCLEOTIDE SEQUENCE [LARGE SCALE GENOMIC DNA]</scope>
</reference>
<gene>
    <name evidence="2" type="ORF">AVEN_170058_1</name>
</gene>
<dbReference type="EMBL" id="BGPR01027551">
    <property type="protein sequence ID" value="GBN98132.1"/>
    <property type="molecule type" value="Genomic_DNA"/>
</dbReference>